<organism evidence="1 2">
    <name type="scientific">Boletus edulis BED1</name>
    <dbReference type="NCBI Taxonomy" id="1328754"/>
    <lineage>
        <taxon>Eukaryota</taxon>
        <taxon>Fungi</taxon>
        <taxon>Dikarya</taxon>
        <taxon>Basidiomycota</taxon>
        <taxon>Agaricomycotina</taxon>
        <taxon>Agaricomycetes</taxon>
        <taxon>Agaricomycetidae</taxon>
        <taxon>Boletales</taxon>
        <taxon>Boletineae</taxon>
        <taxon>Boletaceae</taxon>
        <taxon>Boletoideae</taxon>
        <taxon>Boletus</taxon>
    </lineage>
</organism>
<reference evidence="1" key="1">
    <citation type="submission" date="2019-10" db="EMBL/GenBank/DDBJ databases">
        <authorList>
            <consortium name="DOE Joint Genome Institute"/>
            <person name="Kuo A."/>
            <person name="Miyauchi S."/>
            <person name="Kiss E."/>
            <person name="Drula E."/>
            <person name="Kohler A."/>
            <person name="Sanchez-Garcia M."/>
            <person name="Andreopoulos B."/>
            <person name="Barry K.W."/>
            <person name="Bonito G."/>
            <person name="Buee M."/>
            <person name="Carver A."/>
            <person name="Chen C."/>
            <person name="Cichocki N."/>
            <person name="Clum A."/>
            <person name="Culley D."/>
            <person name="Crous P.W."/>
            <person name="Fauchery L."/>
            <person name="Girlanda M."/>
            <person name="Hayes R."/>
            <person name="Keri Z."/>
            <person name="LaButti K."/>
            <person name="Lipzen A."/>
            <person name="Lombard V."/>
            <person name="Magnuson J."/>
            <person name="Maillard F."/>
            <person name="Morin E."/>
            <person name="Murat C."/>
            <person name="Nolan M."/>
            <person name="Ohm R."/>
            <person name="Pangilinan J."/>
            <person name="Pereira M."/>
            <person name="Perotto S."/>
            <person name="Peter M."/>
            <person name="Riley R."/>
            <person name="Sitrit Y."/>
            <person name="Stielow B."/>
            <person name="Szollosi G."/>
            <person name="Zifcakova L."/>
            <person name="Stursova M."/>
            <person name="Spatafora J.W."/>
            <person name="Tedersoo L."/>
            <person name="Vaario L.-M."/>
            <person name="Yamada A."/>
            <person name="Yan M."/>
            <person name="Wang P."/>
            <person name="Xu J."/>
            <person name="Bruns T."/>
            <person name="Baldrian P."/>
            <person name="Vilgalys R."/>
            <person name="Henrissat B."/>
            <person name="Grigoriev I.V."/>
            <person name="Hibbett D."/>
            <person name="Nagy L.G."/>
            <person name="Martin F.M."/>
        </authorList>
    </citation>
    <scope>NUCLEOTIDE SEQUENCE</scope>
    <source>
        <strain evidence="1">BED1</strain>
    </source>
</reference>
<evidence type="ECO:0000313" key="2">
    <source>
        <dbReference type="Proteomes" id="UP001194468"/>
    </source>
</evidence>
<gene>
    <name evidence="1" type="ORF">L210DRAFT_858630</name>
</gene>
<dbReference type="Proteomes" id="UP001194468">
    <property type="component" value="Unassembled WGS sequence"/>
</dbReference>
<reference evidence="1" key="2">
    <citation type="journal article" date="2020" name="Nat. Commun.">
        <title>Large-scale genome sequencing of mycorrhizal fungi provides insights into the early evolution of symbiotic traits.</title>
        <authorList>
            <person name="Miyauchi S."/>
            <person name="Kiss E."/>
            <person name="Kuo A."/>
            <person name="Drula E."/>
            <person name="Kohler A."/>
            <person name="Sanchez-Garcia M."/>
            <person name="Morin E."/>
            <person name="Andreopoulos B."/>
            <person name="Barry K.W."/>
            <person name="Bonito G."/>
            <person name="Buee M."/>
            <person name="Carver A."/>
            <person name="Chen C."/>
            <person name="Cichocki N."/>
            <person name="Clum A."/>
            <person name="Culley D."/>
            <person name="Crous P.W."/>
            <person name="Fauchery L."/>
            <person name="Girlanda M."/>
            <person name="Hayes R.D."/>
            <person name="Keri Z."/>
            <person name="LaButti K."/>
            <person name="Lipzen A."/>
            <person name="Lombard V."/>
            <person name="Magnuson J."/>
            <person name="Maillard F."/>
            <person name="Murat C."/>
            <person name="Nolan M."/>
            <person name="Ohm R.A."/>
            <person name="Pangilinan J."/>
            <person name="Pereira M.F."/>
            <person name="Perotto S."/>
            <person name="Peter M."/>
            <person name="Pfister S."/>
            <person name="Riley R."/>
            <person name="Sitrit Y."/>
            <person name="Stielow J.B."/>
            <person name="Szollosi G."/>
            <person name="Zifcakova L."/>
            <person name="Stursova M."/>
            <person name="Spatafora J.W."/>
            <person name="Tedersoo L."/>
            <person name="Vaario L.M."/>
            <person name="Yamada A."/>
            <person name="Yan M."/>
            <person name="Wang P."/>
            <person name="Xu J."/>
            <person name="Bruns T."/>
            <person name="Baldrian P."/>
            <person name="Vilgalys R."/>
            <person name="Dunand C."/>
            <person name="Henrissat B."/>
            <person name="Grigoriev I.V."/>
            <person name="Hibbett D."/>
            <person name="Nagy L.G."/>
            <person name="Martin F.M."/>
        </authorList>
    </citation>
    <scope>NUCLEOTIDE SEQUENCE</scope>
    <source>
        <strain evidence="1">BED1</strain>
    </source>
</reference>
<protein>
    <submittedName>
        <fullName evidence="1">Uncharacterized protein</fullName>
    </submittedName>
</protein>
<comment type="caution">
    <text evidence="1">The sequence shown here is derived from an EMBL/GenBank/DDBJ whole genome shotgun (WGS) entry which is preliminary data.</text>
</comment>
<evidence type="ECO:0000313" key="1">
    <source>
        <dbReference type="EMBL" id="KAF8432966.1"/>
    </source>
</evidence>
<dbReference type="AlphaFoldDB" id="A0AAD4BJP5"/>
<dbReference type="EMBL" id="WHUW01000037">
    <property type="protein sequence ID" value="KAF8432966.1"/>
    <property type="molecule type" value="Genomic_DNA"/>
</dbReference>
<name>A0AAD4BJP5_BOLED</name>
<accession>A0AAD4BJP5</accession>
<sequence length="61" mass="6897">MTDIANRWIRDPHASPTSVQEKRTIDILRKIQLATKKLTGSAGYKLCRWNEVRSLIQCGAG</sequence>
<proteinExistence type="predicted"/>
<keyword evidence="2" id="KW-1185">Reference proteome</keyword>